<dbReference type="EMBL" id="CALNXK010000151">
    <property type="protein sequence ID" value="CAH3169662.1"/>
    <property type="molecule type" value="Genomic_DNA"/>
</dbReference>
<feature type="transmembrane region" description="Helical" evidence="6">
    <location>
        <begin position="31"/>
        <end position="56"/>
    </location>
</feature>
<organism evidence="8 9">
    <name type="scientific">Porites lobata</name>
    <dbReference type="NCBI Taxonomy" id="104759"/>
    <lineage>
        <taxon>Eukaryota</taxon>
        <taxon>Metazoa</taxon>
        <taxon>Cnidaria</taxon>
        <taxon>Anthozoa</taxon>
        <taxon>Hexacorallia</taxon>
        <taxon>Scleractinia</taxon>
        <taxon>Fungiina</taxon>
        <taxon>Poritidae</taxon>
        <taxon>Porites</taxon>
    </lineage>
</organism>
<dbReference type="Pfam" id="PF00001">
    <property type="entry name" value="7tm_1"/>
    <property type="match status" value="5"/>
</dbReference>
<feature type="transmembrane region" description="Helical" evidence="6">
    <location>
        <begin position="68"/>
        <end position="93"/>
    </location>
</feature>
<dbReference type="CDD" id="cd00637">
    <property type="entry name" value="7tm_classA_rhodopsin-like"/>
    <property type="match status" value="3"/>
</dbReference>
<evidence type="ECO:0000313" key="8">
    <source>
        <dbReference type="EMBL" id="CAH3169662.1"/>
    </source>
</evidence>
<keyword evidence="2" id="KW-1003">Cell membrane</keyword>
<feature type="transmembrane region" description="Helical" evidence="6">
    <location>
        <begin position="298"/>
        <end position="323"/>
    </location>
</feature>
<dbReference type="PROSITE" id="PS50262">
    <property type="entry name" value="G_PROTEIN_RECEP_F1_2"/>
    <property type="match status" value="3"/>
</dbReference>
<dbReference type="Proteomes" id="UP001159405">
    <property type="component" value="Unassembled WGS sequence"/>
</dbReference>
<feature type="transmembrane region" description="Helical" evidence="6">
    <location>
        <begin position="151"/>
        <end position="176"/>
    </location>
</feature>
<feature type="transmembrane region" description="Helical" evidence="6">
    <location>
        <begin position="715"/>
        <end position="740"/>
    </location>
</feature>
<keyword evidence="9" id="KW-1185">Reference proteome</keyword>
<feature type="transmembrane region" description="Helical" evidence="6">
    <location>
        <begin position="505"/>
        <end position="526"/>
    </location>
</feature>
<feature type="domain" description="G-protein coupled receptors family 1 profile" evidence="7">
    <location>
        <begin position="48"/>
        <end position="291"/>
    </location>
</feature>
<feature type="domain" description="G-protein coupled receptors family 1 profile" evidence="7">
    <location>
        <begin position="732"/>
        <end position="972"/>
    </location>
</feature>
<feature type="transmembrane region" description="Helical" evidence="6">
    <location>
        <begin position="105"/>
        <end position="130"/>
    </location>
</feature>
<dbReference type="PANTHER" id="PTHR22750">
    <property type="entry name" value="G-PROTEIN COUPLED RECEPTOR"/>
    <property type="match status" value="1"/>
</dbReference>
<comment type="caution">
    <text evidence="8">The sequence shown here is derived from an EMBL/GenBank/DDBJ whole genome shotgun (WGS) entry which is preliminary data.</text>
</comment>
<feature type="transmembrane region" description="Helical" evidence="6">
    <location>
        <begin position="835"/>
        <end position="855"/>
    </location>
</feature>
<evidence type="ECO:0000259" key="7">
    <source>
        <dbReference type="PROSITE" id="PS50262"/>
    </source>
</evidence>
<keyword evidence="4 6" id="KW-1133">Transmembrane helix</keyword>
<name>A0ABN8QS15_9CNID</name>
<feature type="transmembrane region" description="Helical" evidence="6">
    <location>
        <begin position="271"/>
        <end position="291"/>
    </location>
</feature>
<feature type="transmembrane region" description="Helical" evidence="6">
    <location>
        <begin position="916"/>
        <end position="936"/>
    </location>
</feature>
<feature type="transmembrane region" description="Helical" evidence="6">
    <location>
        <begin position="956"/>
        <end position="974"/>
    </location>
</feature>
<feature type="transmembrane region" description="Helical" evidence="6">
    <location>
        <begin position="532"/>
        <end position="558"/>
    </location>
</feature>
<gene>
    <name evidence="8" type="ORF">PLOB_00010233</name>
</gene>
<dbReference type="PRINTS" id="PR00237">
    <property type="entry name" value="GPCRRHODOPSN"/>
</dbReference>
<evidence type="ECO:0000256" key="3">
    <source>
        <dbReference type="ARBA" id="ARBA00022692"/>
    </source>
</evidence>
<evidence type="ECO:0000256" key="2">
    <source>
        <dbReference type="ARBA" id="ARBA00022475"/>
    </source>
</evidence>
<sequence>MALKNFTEDDSKTLEELFCTAEFLRGVDGELIFLSALNIFLSITAFLGNTLILVALHKETSLHTSSKLLYRNLAIADLCVGITAEPLAVAYWISVVNKRWNICHYTILAMGFFASTLCGVSLLTSTAISVDRLLALLLGLRYRQVVTLRRTCIIAFGFWFLSIVVSSTLTLWNILILLSYNYIGIALCLVTTTFAYTKIFCTLRHNQIHVQNHFAPRQPNQEIPLNITRYRKAVYSALWVQGTLVVCYLPLNIVNTYALTTQRGFSLSVYLAWHFMSTLVFLNSSLNPLLYCWKIRELIFVSALNIFLSITAFLGNTLILVALHKETSLHPPSKLLYRNLAITDLCVGIIVEPLKVTYWTSVVKERWDICYLATLAAGFSGYTLCSVSLLTSAAISVDRLLALLLGLRYRQVVTLRRTCIIVFGFWILSLIGPSTFVWNPHILLWCQYIIAALCLVTTIFAYTKVSYTLRHNQIHVQNHVVQGQPSQAIPALNLARYRKAVHSALWVQGTLIICYLPYGIVAALQLQRGMTLSIYLALNFTVSMVYLNSSLNPLLYCWKIREVRQAVKETLRQIISLQDVYTASLEKSIVHTSMPSSVLEVVSECLLRTSSRRRIFVSRVTISSFQFVAALSKAKHTFFCMFRTVLRWLARPSLLKQSISSFLQPPSTRMQSLGSLNALLTKMVPGTNVTEDENQKTYEELVCSAEFIRSVDGELIFLSALNIFLSITAFLGNTLILVALHKETSLHPPSKLLYRNLAITDLCVAIITEPLAVTYFTSVVKERWDICYYANLAALFSGYTLCGVSLTTSTAISVDRLLALLLGLRYRQVVTLRRTCIIVFGFWIFSIVGSSSIFWNPHILLWYQYIGALCLVTTIFAYTKISYTLRHNQIHVQNHVAQGQPSQAIPALNIARYRKAVYSALWVQGTLVICYLPYNIAVRLTPQRGMSLFVYLARQFTATLGYLNSSLNPLLYCWKIRDVRQAVKETLRQMFRCSS</sequence>
<dbReference type="InterPro" id="IPR017452">
    <property type="entry name" value="GPCR_Rhodpsn_7TM"/>
</dbReference>
<evidence type="ECO:0000256" key="6">
    <source>
        <dbReference type="SAM" id="Phobius"/>
    </source>
</evidence>
<feature type="transmembrane region" description="Helical" evidence="6">
    <location>
        <begin position="233"/>
        <end position="251"/>
    </location>
</feature>
<evidence type="ECO:0000256" key="4">
    <source>
        <dbReference type="ARBA" id="ARBA00022989"/>
    </source>
</evidence>
<evidence type="ECO:0000313" key="9">
    <source>
        <dbReference type="Proteomes" id="UP001159405"/>
    </source>
</evidence>
<accession>A0ABN8QS15</accession>
<feature type="transmembrane region" description="Helical" evidence="6">
    <location>
        <begin position="752"/>
        <end position="776"/>
    </location>
</feature>
<dbReference type="Gene3D" id="1.20.1070.10">
    <property type="entry name" value="Rhodopsin 7-helix transmembrane proteins"/>
    <property type="match status" value="3"/>
</dbReference>
<feature type="transmembrane region" description="Helical" evidence="6">
    <location>
        <begin position="182"/>
        <end position="201"/>
    </location>
</feature>
<reference evidence="8 9" key="1">
    <citation type="submission" date="2022-05" db="EMBL/GenBank/DDBJ databases">
        <authorList>
            <consortium name="Genoscope - CEA"/>
            <person name="William W."/>
        </authorList>
    </citation>
    <scope>NUCLEOTIDE SEQUENCE [LARGE SCALE GENOMIC DNA]</scope>
</reference>
<dbReference type="InterPro" id="IPR000276">
    <property type="entry name" value="GPCR_Rhodpsn"/>
</dbReference>
<feature type="transmembrane region" description="Helical" evidence="6">
    <location>
        <begin position="442"/>
        <end position="462"/>
    </location>
</feature>
<protein>
    <recommendedName>
        <fullName evidence="7">G-protein coupled receptors family 1 profile domain-containing protein</fullName>
    </recommendedName>
</protein>
<proteinExistence type="predicted"/>
<evidence type="ECO:0000256" key="1">
    <source>
        <dbReference type="ARBA" id="ARBA00004651"/>
    </source>
</evidence>
<feature type="domain" description="G-protein coupled receptors family 1 profile" evidence="7">
    <location>
        <begin position="315"/>
        <end position="556"/>
    </location>
</feature>
<comment type="subcellular location">
    <subcellularLocation>
        <location evidence="1">Cell membrane</location>
        <topology evidence="1">Multi-pass membrane protein</topology>
    </subcellularLocation>
</comment>
<dbReference type="SUPFAM" id="SSF81321">
    <property type="entry name" value="Family A G protein-coupled receptor-like"/>
    <property type="match status" value="3"/>
</dbReference>
<feature type="transmembrane region" description="Helical" evidence="6">
    <location>
        <begin position="419"/>
        <end position="436"/>
    </location>
</feature>
<keyword evidence="5 6" id="KW-0472">Membrane</keyword>
<keyword evidence="3 6" id="KW-0812">Transmembrane</keyword>
<feature type="transmembrane region" description="Helical" evidence="6">
    <location>
        <begin position="861"/>
        <end position="879"/>
    </location>
</feature>
<evidence type="ECO:0000256" key="5">
    <source>
        <dbReference type="ARBA" id="ARBA00023136"/>
    </source>
</evidence>